<dbReference type="AlphaFoldDB" id="A0A9P1FPB9"/>
<dbReference type="EMBL" id="CAMXCT010000659">
    <property type="protein sequence ID" value="CAI3981770.1"/>
    <property type="molecule type" value="Genomic_DNA"/>
</dbReference>
<keyword evidence="3" id="KW-1185">Reference proteome</keyword>
<comment type="caution">
    <text evidence="1">The sequence shown here is derived from an EMBL/GenBank/DDBJ whole genome shotgun (WGS) entry which is preliminary data.</text>
</comment>
<gene>
    <name evidence="1" type="ORF">C1SCF055_LOCUS9530</name>
</gene>
<protein>
    <submittedName>
        <fullName evidence="1">Uncharacterized protein</fullName>
    </submittedName>
</protein>
<accession>A0A9P1FPB9</accession>
<evidence type="ECO:0000313" key="1">
    <source>
        <dbReference type="EMBL" id="CAI3981770.1"/>
    </source>
</evidence>
<sequence>MLALIFHLGSLECHDPSRYVKHTFLSYRTHQRDLRDEDYDRALLGFIFLPPWEQQDGAARRKIKVEHFFAIPGRCTRSCSKWRLYHVQRKSVKEMESMSESLQEDWGLWILRGLCGFQFLRS</sequence>
<evidence type="ECO:0000313" key="3">
    <source>
        <dbReference type="Proteomes" id="UP001152797"/>
    </source>
</evidence>
<organism evidence="1">
    <name type="scientific">Cladocopium goreaui</name>
    <dbReference type="NCBI Taxonomy" id="2562237"/>
    <lineage>
        <taxon>Eukaryota</taxon>
        <taxon>Sar</taxon>
        <taxon>Alveolata</taxon>
        <taxon>Dinophyceae</taxon>
        <taxon>Suessiales</taxon>
        <taxon>Symbiodiniaceae</taxon>
        <taxon>Cladocopium</taxon>
    </lineage>
</organism>
<evidence type="ECO:0000313" key="2">
    <source>
        <dbReference type="EMBL" id="CAL1135145.1"/>
    </source>
</evidence>
<dbReference type="EMBL" id="CAMXCT020000659">
    <property type="protein sequence ID" value="CAL1135145.1"/>
    <property type="molecule type" value="Genomic_DNA"/>
</dbReference>
<dbReference type="EMBL" id="CAMXCT030000659">
    <property type="protein sequence ID" value="CAL4769082.1"/>
    <property type="molecule type" value="Genomic_DNA"/>
</dbReference>
<name>A0A9P1FPB9_9DINO</name>
<reference evidence="1" key="1">
    <citation type="submission" date="2022-10" db="EMBL/GenBank/DDBJ databases">
        <authorList>
            <person name="Chen Y."/>
            <person name="Dougan E. K."/>
            <person name="Chan C."/>
            <person name="Rhodes N."/>
            <person name="Thang M."/>
        </authorList>
    </citation>
    <scope>NUCLEOTIDE SEQUENCE</scope>
</reference>
<reference evidence="2" key="2">
    <citation type="submission" date="2024-04" db="EMBL/GenBank/DDBJ databases">
        <authorList>
            <person name="Chen Y."/>
            <person name="Shah S."/>
            <person name="Dougan E. K."/>
            <person name="Thang M."/>
            <person name="Chan C."/>
        </authorList>
    </citation>
    <scope>NUCLEOTIDE SEQUENCE [LARGE SCALE GENOMIC DNA]</scope>
</reference>
<proteinExistence type="predicted"/>
<dbReference type="Proteomes" id="UP001152797">
    <property type="component" value="Unassembled WGS sequence"/>
</dbReference>